<dbReference type="InterPro" id="IPR036380">
    <property type="entry name" value="Isochorismatase-like_sf"/>
</dbReference>
<sequence length="221" mass="24567">MEISTQDKPALILIDIQKAFDDINYWGGQRNNLEAEDNSGRLLNFWRDRNFPIFHIQHCSANPKGLHAEGSIGNEFKDVVKPKEGEVIIKKSVNSAFIGTNLKQQLDENHITKVIIIGLTTDHCVSTTTRMAGNYGYDTYIVSDATAAFCKRGVAGQLFPAGMIHDTALASLMGEFATVVKTDELIDALSKEILPESIKLASEAELMFRWVPDTSIMVMFK</sequence>
<name>A0A1I7FIS2_9BACT</name>
<dbReference type="SUPFAM" id="SSF52499">
    <property type="entry name" value="Isochorismatase-like hydrolases"/>
    <property type="match status" value="1"/>
</dbReference>
<dbReference type="GO" id="GO:0016787">
    <property type="term" value="F:hydrolase activity"/>
    <property type="evidence" value="ECO:0007669"/>
    <property type="project" value="UniProtKB-KW"/>
</dbReference>
<protein>
    <submittedName>
        <fullName evidence="3">Nicotinamidase-related amidase</fullName>
    </submittedName>
</protein>
<organism evidence="3 4">
    <name type="scientific">Pontibacter akesuensis</name>
    <dbReference type="NCBI Taxonomy" id="388950"/>
    <lineage>
        <taxon>Bacteria</taxon>
        <taxon>Pseudomonadati</taxon>
        <taxon>Bacteroidota</taxon>
        <taxon>Cytophagia</taxon>
        <taxon>Cytophagales</taxon>
        <taxon>Hymenobacteraceae</taxon>
        <taxon>Pontibacter</taxon>
    </lineage>
</organism>
<dbReference type="InterPro" id="IPR050272">
    <property type="entry name" value="Isochorismatase-like_hydrls"/>
</dbReference>
<dbReference type="STRING" id="388950.GCA_001611675_03370"/>
<dbReference type="RefSeq" id="WP_068839228.1">
    <property type="nucleotide sequence ID" value="NZ_BMXC01000001.1"/>
</dbReference>
<dbReference type="Pfam" id="PF00857">
    <property type="entry name" value="Isochorismatase"/>
    <property type="match status" value="1"/>
</dbReference>
<dbReference type="OrthoDB" id="9791276at2"/>
<keyword evidence="4" id="KW-1185">Reference proteome</keyword>
<dbReference type="AlphaFoldDB" id="A0A1I7FIS2"/>
<feature type="domain" description="Isochorismatase-like" evidence="2">
    <location>
        <begin position="10"/>
        <end position="183"/>
    </location>
</feature>
<dbReference type="CDD" id="cd01014">
    <property type="entry name" value="nicotinamidase_related"/>
    <property type="match status" value="1"/>
</dbReference>
<evidence type="ECO:0000256" key="1">
    <source>
        <dbReference type="ARBA" id="ARBA00022801"/>
    </source>
</evidence>
<dbReference type="PANTHER" id="PTHR43540:SF1">
    <property type="entry name" value="ISOCHORISMATASE HYDROLASE"/>
    <property type="match status" value="1"/>
</dbReference>
<reference evidence="4" key="1">
    <citation type="submission" date="2016-10" db="EMBL/GenBank/DDBJ databases">
        <authorList>
            <person name="Varghese N."/>
        </authorList>
    </citation>
    <scope>NUCLEOTIDE SEQUENCE [LARGE SCALE GENOMIC DNA]</scope>
    <source>
        <strain evidence="4">DSM 18820</strain>
    </source>
</reference>
<dbReference type="Gene3D" id="3.40.50.850">
    <property type="entry name" value="Isochorismatase-like"/>
    <property type="match status" value="1"/>
</dbReference>
<evidence type="ECO:0000313" key="4">
    <source>
        <dbReference type="Proteomes" id="UP000182491"/>
    </source>
</evidence>
<evidence type="ECO:0000313" key="3">
    <source>
        <dbReference type="EMBL" id="SFU36071.1"/>
    </source>
</evidence>
<proteinExistence type="predicted"/>
<dbReference type="InterPro" id="IPR000868">
    <property type="entry name" value="Isochorismatase-like_dom"/>
</dbReference>
<dbReference type="EMBL" id="FPCA01000001">
    <property type="protein sequence ID" value="SFU36071.1"/>
    <property type="molecule type" value="Genomic_DNA"/>
</dbReference>
<gene>
    <name evidence="3" type="ORF">SAMN04487941_0232</name>
</gene>
<keyword evidence="1" id="KW-0378">Hydrolase</keyword>
<dbReference type="PANTHER" id="PTHR43540">
    <property type="entry name" value="PEROXYUREIDOACRYLATE/UREIDOACRYLATE AMIDOHYDROLASE-RELATED"/>
    <property type="match status" value="1"/>
</dbReference>
<dbReference type="Proteomes" id="UP000182491">
    <property type="component" value="Unassembled WGS sequence"/>
</dbReference>
<evidence type="ECO:0000259" key="2">
    <source>
        <dbReference type="Pfam" id="PF00857"/>
    </source>
</evidence>
<accession>A0A1I7FIS2</accession>